<keyword evidence="1" id="KW-0808">Transferase</keyword>
<dbReference type="PANTHER" id="PTHR12203:SF35">
    <property type="entry name" value="PROTEIN O-GLUCOSYLTRANSFERASE 1"/>
    <property type="match status" value="1"/>
</dbReference>
<evidence type="ECO:0000259" key="2">
    <source>
        <dbReference type="SMART" id="SM00672"/>
    </source>
</evidence>
<sequence>MRVNYYNKIDRDINLPDNVSNLSALKIKNFHRTYFFDSYEFTRYFNPSLKMNFLFGDITRIPDIPSIVKSRPILDNQENSVLFKLNKIRHFTYTNDSNEFHNKKDMLIGRGAVSKKHKKRTDFYKMYFDNKLCDLGQINSNTDHDHWIKKKISIEAHLKYKFILCIEGVDVATNLKWAMSSNSIAVMAKPKIESWFMEKKLIADYHYILIKDDYSDLEEKLTYYINHLDKCLEIINNANEYVKQFKDEKREKLISLLVLEKYFIKTLQIPKRINLLY</sequence>
<proteinExistence type="predicted"/>
<reference evidence="3" key="1">
    <citation type="submission" date="2018-05" db="EMBL/GenBank/DDBJ databases">
        <authorList>
            <person name="Lanie J.A."/>
            <person name="Ng W.-L."/>
            <person name="Kazmierczak K.M."/>
            <person name="Andrzejewski T.M."/>
            <person name="Davidsen T.M."/>
            <person name="Wayne K.J."/>
            <person name="Tettelin H."/>
            <person name="Glass J.I."/>
            <person name="Rusch D."/>
            <person name="Podicherti R."/>
            <person name="Tsui H.-C.T."/>
            <person name="Winkler M.E."/>
        </authorList>
    </citation>
    <scope>NUCLEOTIDE SEQUENCE</scope>
</reference>
<dbReference type="Pfam" id="PF05686">
    <property type="entry name" value="Glyco_transf_90"/>
    <property type="match status" value="1"/>
</dbReference>
<dbReference type="AlphaFoldDB" id="A0A382IKS4"/>
<name>A0A382IKS4_9ZZZZ</name>
<feature type="domain" description="Glycosyl transferase CAP10" evidence="2">
    <location>
        <begin position="60"/>
        <end position="261"/>
    </location>
</feature>
<accession>A0A382IKS4</accession>
<dbReference type="GO" id="GO:0016740">
    <property type="term" value="F:transferase activity"/>
    <property type="evidence" value="ECO:0007669"/>
    <property type="project" value="UniProtKB-KW"/>
</dbReference>
<protein>
    <recommendedName>
        <fullName evidence="2">Glycosyl transferase CAP10 domain-containing protein</fullName>
    </recommendedName>
</protein>
<dbReference type="PANTHER" id="PTHR12203">
    <property type="entry name" value="KDEL LYS-ASP-GLU-LEU CONTAINING - RELATED"/>
    <property type="match status" value="1"/>
</dbReference>
<organism evidence="3">
    <name type="scientific">marine metagenome</name>
    <dbReference type="NCBI Taxonomy" id="408172"/>
    <lineage>
        <taxon>unclassified sequences</taxon>
        <taxon>metagenomes</taxon>
        <taxon>ecological metagenomes</taxon>
    </lineage>
</organism>
<dbReference type="SMART" id="SM00672">
    <property type="entry name" value="CAP10"/>
    <property type="match status" value="1"/>
</dbReference>
<dbReference type="InterPro" id="IPR006598">
    <property type="entry name" value="CAP10"/>
</dbReference>
<gene>
    <name evidence="3" type="ORF">METZ01_LOCUS253208</name>
</gene>
<evidence type="ECO:0000256" key="1">
    <source>
        <dbReference type="ARBA" id="ARBA00022679"/>
    </source>
</evidence>
<evidence type="ECO:0000313" key="3">
    <source>
        <dbReference type="EMBL" id="SVC00354.1"/>
    </source>
</evidence>
<dbReference type="InterPro" id="IPR051091">
    <property type="entry name" value="O-Glucosyltr/Glycosyltrsf_90"/>
</dbReference>
<dbReference type="EMBL" id="UINC01068065">
    <property type="protein sequence ID" value="SVC00354.1"/>
    <property type="molecule type" value="Genomic_DNA"/>
</dbReference>